<organism evidence="2 3">
    <name type="scientific">Vespula germanica</name>
    <name type="common">German yellow jacket</name>
    <name type="synonym">Paravespula germanica</name>
    <dbReference type="NCBI Taxonomy" id="30212"/>
    <lineage>
        <taxon>Eukaryota</taxon>
        <taxon>Metazoa</taxon>
        <taxon>Ecdysozoa</taxon>
        <taxon>Arthropoda</taxon>
        <taxon>Hexapoda</taxon>
        <taxon>Insecta</taxon>
        <taxon>Pterygota</taxon>
        <taxon>Neoptera</taxon>
        <taxon>Endopterygota</taxon>
        <taxon>Hymenoptera</taxon>
        <taxon>Apocrita</taxon>
        <taxon>Aculeata</taxon>
        <taxon>Vespoidea</taxon>
        <taxon>Vespidae</taxon>
        <taxon>Vespinae</taxon>
        <taxon>Vespula</taxon>
    </lineage>
</organism>
<evidence type="ECO:0000256" key="1">
    <source>
        <dbReference type="SAM" id="MobiDB-lite"/>
    </source>
</evidence>
<accession>A0A834JG24</accession>
<sequence>MDSEKTLRRSINVSYYTVKCLEKAERVERAKRGKRAERAERADYGFGYHINNEETKGINDNSNMENLLIDPEVEGEEEQEEQGEEKFEDEEVNLIPIEIQNDGGVSDLPIIDSASLDSNSKMPKTMCRKDEVKWMIVTDSNNNMERTENNIDYKSGRFNRGLKKELKKIKVKHRKA</sequence>
<dbReference type="AlphaFoldDB" id="A0A834JG24"/>
<feature type="region of interest" description="Disordered" evidence="1">
    <location>
        <begin position="73"/>
        <end position="92"/>
    </location>
</feature>
<gene>
    <name evidence="2" type="ORF">HZH68_013619</name>
</gene>
<name>A0A834JG24_VESGE</name>
<comment type="caution">
    <text evidence="2">The sequence shown here is derived from an EMBL/GenBank/DDBJ whole genome shotgun (WGS) entry which is preliminary data.</text>
</comment>
<protein>
    <submittedName>
        <fullName evidence="2">Uncharacterized protein</fullName>
    </submittedName>
</protein>
<reference evidence="2" key="1">
    <citation type="journal article" date="2020" name="G3 (Bethesda)">
        <title>High-Quality Assemblies for Three Invasive Social Wasps from the &lt;i&gt;Vespula&lt;/i&gt; Genus.</title>
        <authorList>
            <person name="Harrop T.W.R."/>
            <person name="Guhlin J."/>
            <person name="McLaughlin G.M."/>
            <person name="Permina E."/>
            <person name="Stockwell P."/>
            <person name="Gilligan J."/>
            <person name="Le Lec M.F."/>
            <person name="Gruber M.A.M."/>
            <person name="Quinn O."/>
            <person name="Lovegrove M."/>
            <person name="Duncan E.J."/>
            <person name="Remnant E.J."/>
            <person name="Van Eeckhoven J."/>
            <person name="Graham B."/>
            <person name="Knapp R.A."/>
            <person name="Langford K.W."/>
            <person name="Kronenberg Z."/>
            <person name="Press M.O."/>
            <person name="Eacker S.M."/>
            <person name="Wilson-Rankin E.E."/>
            <person name="Purcell J."/>
            <person name="Lester P.J."/>
            <person name="Dearden P.K."/>
        </authorList>
    </citation>
    <scope>NUCLEOTIDE SEQUENCE</scope>
    <source>
        <strain evidence="2">Linc-1</strain>
    </source>
</reference>
<dbReference type="EMBL" id="JACSDZ010000015">
    <property type="protein sequence ID" value="KAF7386487.1"/>
    <property type="molecule type" value="Genomic_DNA"/>
</dbReference>
<evidence type="ECO:0000313" key="3">
    <source>
        <dbReference type="Proteomes" id="UP000617340"/>
    </source>
</evidence>
<keyword evidence="3" id="KW-1185">Reference proteome</keyword>
<proteinExistence type="predicted"/>
<evidence type="ECO:0000313" key="2">
    <source>
        <dbReference type="EMBL" id="KAF7386487.1"/>
    </source>
</evidence>
<dbReference type="Proteomes" id="UP000617340">
    <property type="component" value="Unassembled WGS sequence"/>
</dbReference>